<evidence type="ECO:0000313" key="12">
    <source>
        <dbReference type="Proteomes" id="UP000824259"/>
    </source>
</evidence>
<evidence type="ECO:0000256" key="9">
    <source>
        <dbReference type="SAM" id="SignalP"/>
    </source>
</evidence>
<keyword evidence="3 7" id="KW-0479">Metal-binding</keyword>
<keyword evidence="5 7" id="KW-0862">Zinc</keyword>
<evidence type="ECO:0000256" key="5">
    <source>
        <dbReference type="ARBA" id="ARBA00022833"/>
    </source>
</evidence>
<evidence type="ECO:0000256" key="2">
    <source>
        <dbReference type="ARBA" id="ARBA00022670"/>
    </source>
</evidence>
<dbReference type="GO" id="GO:0006508">
    <property type="term" value="P:proteolysis"/>
    <property type="evidence" value="ECO:0007669"/>
    <property type="project" value="UniProtKB-KW"/>
</dbReference>
<feature type="compositionally biased region" description="Basic and acidic residues" evidence="8">
    <location>
        <begin position="734"/>
        <end position="754"/>
    </location>
</feature>
<dbReference type="InterPro" id="IPR045090">
    <property type="entry name" value="Pept_M3A_M3B"/>
</dbReference>
<dbReference type="GO" id="GO:0046872">
    <property type="term" value="F:metal ion binding"/>
    <property type="evidence" value="ECO:0007669"/>
    <property type="project" value="UniProtKB-UniRule"/>
</dbReference>
<keyword evidence="2 7" id="KW-0645">Protease</keyword>
<dbReference type="GO" id="GO:0004180">
    <property type="term" value="F:carboxypeptidase activity"/>
    <property type="evidence" value="ECO:0007669"/>
    <property type="project" value="TreeGrafter"/>
</dbReference>
<dbReference type="PANTHER" id="PTHR43660:SF1">
    <property type="entry name" value="DIPEPTIDYL CARBOXYPEPTIDASE"/>
    <property type="match status" value="1"/>
</dbReference>
<comment type="similarity">
    <text evidence="1 7">Belongs to the peptidase M3 family.</text>
</comment>
<dbReference type="Proteomes" id="UP000824259">
    <property type="component" value="Unassembled WGS sequence"/>
</dbReference>
<organism evidence="11 12">
    <name type="scientific">Candidatus Alistipes avicola</name>
    <dbReference type="NCBI Taxonomy" id="2838432"/>
    <lineage>
        <taxon>Bacteria</taxon>
        <taxon>Pseudomonadati</taxon>
        <taxon>Bacteroidota</taxon>
        <taxon>Bacteroidia</taxon>
        <taxon>Bacteroidales</taxon>
        <taxon>Rikenellaceae</taxon>
        <taxon>Alistipes</taxon>
    </lineage>
</organism>
<dbReference type="InterPro" id="IPR024079">
    <property type="entry name" value="MetalloPept_cat_dom_sf"/>
</dbReference>
<feature type="chain" id="PRO_5038979025" evidence="9">
    <location>
        <begin position="22"/>
        <end position="762"/>
    </location>
</feature>
<dbReference type="InterPro" id="IPR034005">
    <property type="entry name" value="M3A_DCP"/>
</dbReference>
<evidence type="ECO:0000256" key="8">
    <source>
        <dbReference type="SAM" id="MobiDB-lite"/>
    </source>
</evidence>
<reference evidence="11" key="1">
    <citation type="journal article" date="2021" name="PeerJ">
        <title>Extensive microbial diversity within the chicken gut microbiome revealed by metagenomics and culture.</title>
        <authorList>
            <person name="Gilroy R."/>
            <person name="Ravi A."/>
            <person name="Getino M."/>
            <person name="Pursley I."/>
            <person name="Horton D.L."/>
            <person name="Alikhan N.F."/>
            <person name="Baker D."/>
            <person name="Gharbi K."/>
            <person name="Hall N."/>
            <person name="Watson M."/>
            <person name="Adriaenssens E.M."/>
            <person name="Foster-Nyarko E."/>
            <person name="Jarju S."/>
            <person name="Secka A."/>
            <person name="Antonio M."/>
            <person name="Oren A."/>
            <person name="Chaudhuri R.R."/>
            <person name="La Ragione R."/>
            <person name="Hildebrand F."/>
            <person name="Pallen M.J."/>
        </authorList>
    </citation>
    <scope>NUCLEOTIDE SEQUENCE</scope>
    <source>
        <strain evidence="11">CHK169-11906</strain>
    </source>
</reference>
<keyword evidence="4 7" id="KW-0378">Hydrolase</keyword>
<dbReference type="Gene3D" id="1.10.1370.40">
    <property type="match status" value="1"/>
</dbReference>
<keyword evidence="9" id="KW-0732">Signal</keyword>
<feature type="signal peptide" evidence="9">
    <location>
        <begin position="1"/>
        <end position="21"/>
    </location>
</feature>
<dbReference type="EMBL" id="DWYR01000008">
    <property type="protein sequence ID" value="HJA98376.1"/>
    <property type="molecule type" value="Genomic_DNA"/>
</dbReference>
<dbReference type="Pfam" id="PF01432">
    <property type="entry name" value="Peptidase_M3"/>
    <property type="match status" value="1"/>
</dbReference>
<reference evidence="11" key="2">
    <citation type="submission" date="2021-04" db="EMBL/GenBank/DDBJ databases">
        <authorList>
            <person name="Gilroy R."/>
        </authorList>
    </citation>
    <scope>NUCLEOTIDE SEQUENCE</scope>
    <source>
        <strain evidence="11">CHK169-11906</strain>
    </source>
</reference>
<name>A0A9D2L297_9BACT</name>
<dbReference type="FunFam" id="3.40.390.10:FF:000009">
    <property type="entry name" value="Oligopeptidase A"/>
    <property type="match status" value="1"/>
</dbReference>
<feature type="domain" description="Peptidase M3A/M3B catalytic" evidence="10">
    <location>
        <begin position="252"/>
        <end position="699"/>
    </location>
</feature>
<evidence type="ECO:0000256" key="1">
    <source>
        <dbReference type="ARBA" id="ARBA00006040"/>
    </source>
</evidence>
<dbReference type="PANTHER" id="PTHR43660">
    <property type="entry name" value="DIPEPTIDYL CARBOXYPEPTIDASE"/>
    <property type="match status" value="1"/>
</dbReference>
<comment type="cofactor">
    <cofactor evidence="7">
        <name>Zn(2+)</name>
        <dbReference type="ChEBI" id="CHEBI:29105"/>
    </cofactor>
    <text evidence="7">Binds 1 zinc ion.</text>
</comment>
<dbReference type="GO" id="GO:0004222">
    <property type="term" value="F:metalloendopeptidase activity"/>
    <property type="evidence" value="ECO:0007669"/>
    <property type="project" value="InterPro"/>
</dbReference>
<accession>A0A9D2L297</accession>
<evidence type="ECO:0000256" key="3">
    <source>
        <dbReference type="ARBA" id="ARBA00022723"/>
    </source>
</evidence>
<dbReference type="CDD" id="cd06456">
    <property type="entry name" value="M3A_DCP"/>
    <property type="match status" value="1"/>
</dbReference>
<evidence type="ECO:0000259" key="10">
    <source>
        <dbReference type="Pfam" id="PF01432"/>
    </source>
</evidence>
<proteinExistence type="inferred from homology"/>
<dbReference type="PROSITE" id="PS51257">
    <property type="entry name" value="PROKAR_LIPOPROTEIN"/>
    <property type="match status" value="1"/>
</dbReference>
<sequence>MRQSRLFLFVLMLFMTATSCADRKPQSVNPFFEEWTTPFGVPPFDKILPEHYMPAFERAMATHMAEIEAITSNNDEPTFENTILAYDNSGLMLEQVRLVFDMLCSAELTEQMAAVQEQVAPLLSAHDDRILLNGDLFARIKAVYDRRHMLSMDAEQMRLVEKIYDDFVRAGALLSPEQKKRLAQINGELALLSVKFGNNVLAENNKFSLELNKEELDGIPAGVQDAALERARNAGLKDKYLFTLDESSRIPFLTYSERRDLREKVYKAYIERGNHDDEFDNKSIVSDVARLRNEKARLLGYPDYASYSISAQMAGTPERVYALLDEIWDPALERAKEDMAEMEKLLRKDVPEANFEAWDWWYYANKLRRNKYAFDEEAMRAYFSKESVMSGIFYLANRLYGVTFAPVVVPTYHKDCMAYEVFDADDKHLGILYFDLFPRSTKSGGGWCGCFRPQRYDANGVRIAPVVSIVCNFTAPTKTMPALFSLEETETLFHEFGHALHSLFADVKYRGLSEVEGDFVELPSQIMENWAFEPEMLRQYAFHFRSGEVIPNRMIRQIRENAKFNQGFITTEIVAAALIDLDLHSISDYKPFDVNEFEKNALYERRGLIPQIAPRYRYPYFLHIFSIFDGMYSAGYYFYLWAEVLDKDAFQAFKESGDIFNREVARKFRRLLSRGGSADGMTLYRQFRGSDPDQRAMLVGRGLIEEEPEIVESADSLKPDLSDPRLRRRMQLSGKDEVLDRKGIQGKVQEDVKPQKFSKKIQ</sequence>
<evidence type="ECO:0000313" key="11">
    <source>
        <dbReference type="EMBL" id="HJA98376.1"/>
    </source>
</evidence>
<protein>
    <submittedName>
        <fullName evidence="11">M3 family metallopeptidase</fullName>
    </submittedName>
</protein>
<comment type="caution">
    <text evidence="11">The sequence shown here is derived from an EMBL/GenBank/DDBJ whole genome shotgun (WGS) entry which is preliminary data.</text>
</comment>
<evidence type="ECO:0000256" key="4">
    <source>
        <dbReference type="ARBA" id="ARBA00022801"/>
    </source>
</evidence>
<dbReference type="SUPFAM" id="SSF55486">
    <property type="entry name" value="Metalloproteases ('zincins'), catalytic domain"/>
    <property type="match status" value="1"/>
</dbReference>
<keyword evidence="6 7" id="KW-0482">Metalloprotease</keyword>
<dbReference type="InterPro" id="IPR001567">
    <property type="entry name" value="Pept_M3A_M3B_dom"/>
</dbReference>
<dbReference type="Gene3D" id="3.40.390.10">
    <property type="entry name" value="Collagenase (Catalytic Domain)"/>
    <property type="match status" value="1"/>
</dbReference>
<evidence type="ECO:0000256" key="6">
    <source>
        <dbReference type="ARBA" id="ARBA00023049"/>
    </source>
</evidence>
<dbReference type="InterPro" id="IPR024077">
    <property type="entry name" value="Neurolysin/TOP_dom2"/>
</dbReference>
<dbReference type="Gene3D" id="1.10.1370.10">
    <property type="entry name" value="Neurolysin, domain 3"/>
    <property type="match status" value="1"/>
</dbReference>
<evidence type="ECO:0000256" key="7">
    <source>
        <dbReference type="RuleBase" id="RU003435"/>
    </source>
</evidence>
<gene>
    <name evidence="11" type="ORF">H9779_02085</name>
</gene>
<dbReference type="GO" id="GO:0005829">
    <property type="term" value="C:cytosol"/>
    <property type="evidence" value="ECO:0007669"/>
    <property type="project" value="TreeGrafter"/>
</dbReference>
<dbReference type="AlphaFoldDB" id="A0A9D2L297"/>
<feature type="region of interest" description="Disordered" evidence="8">
    <location>
        <begin position="732"/>
        <end position="762"/>
    </location>
</feature>